<reference evidence="2" key="1">
    <citation type="submission" date="2013-03" db="EMBL/GenBank/DDBJ databases">
        <title>The Genome Sequence of Anopheles minimus MINIMUS1.</title>
        <authorList>
            <consortium name="The Broad Institute Genomics Platform"/>
            <person name="Neafsey D.E."/>
            <person name="Walton C."/>
            <person name="Walker B."/>
            <person name="Young S.K."/>
            <person name="Zeng Q."/>
            <person name="Gargeya S."/>
            <person name="Fitzgerald M."/>
            <person name="Haas B."/>
            <person name="Abouelleil A."/>
            <person name="Allen A.W."/>
            <person name="Alvarado L."/>
            <person name="Arachchi H.M."/>
            <person name="Berlin A.M."/>
            <person name="Chapman S.B."/>
            <person name="Gainer-Dewar J."/>
            <person name="Goldberg J."/>
            <person name="Griggs A."/>
            <person name="Gujja S."/>
            <person name="Hansen M."/>
            <person name="Howarth C."/>
            <person name="Imamovic A."/>
            <person name="Ireland A."/>
            <person name="Larimer J."/>
            <person name="McCowan C."/>
            <person name="Murphy C."/>
            <person name="Pearson M."/>
            <person name="Poon T.W."/>
            <person name="Priest M."/>
            <person name="Roberts A."/>
            <person name="Saif S."/>
            <person name="Shea T."/>
            <person name="Sisk P."/>
            <person name="Sykes S."/>
            <person name="Wortman J."/>
            <person name="Nusbaum C."/>
            <person name="Birren B."/>
        </authorList>
    </citation>
    <scope>NUCLEOTIDE SEQUENCE [LARGE SCALE GENOMIC DNA]</scope>
    <source>
        <strain evidence="2">MINIMUS1</strain>
    </source>
</reference>
<reference evidence="1" key="2">
    <citation type="submission" date="2020-05" db="UniProtKB">
        <authorList>
            <consortium name="EnsemblMetazoa"/>
        </authorList>
    </citation>
    <scope>IDENTIFICATION</scope>
    <source>
        <strain evidence="1">MINIMUS1</strain>
    </source>
</reference>
<keyword evidence="2" id="KW-1185">Reference proteome</keyword>
<dbReference type="AlphaFoldDB" id="A0A182WPJ6"/>
<dbReference type="VEuPathDB" id="VectorBase:AMIN014594"/>
<dbReference type="EnsemblMetazoa" id="AMIN014594-RA">
    <property type="protein sequence ID" value="AMIN014594-PA"/>
    <property type="gene ID" value="AMIN014594"/>
</dbReference>
<name>A0A182WPJ6_9DIPT</name>
<accession>A0A182WPJ6</accession>
<sequence>LVEFGRLEKGELSGLWSPCLSSGAGANKLCLKPVKLKVCSGDNLRVSTVHHQQQVDELRARERMKLPTVSRLFGDVVVDENFIFCLSPDGWDILFCRF</sequence>
<proteinExistence type="predicted"/>
<evidence type="ECO:0000313" key="2">
    <source>
        <dbReference type="Proteomes" id="UP000075920"/>
    </source>
</evidence>
<dbReference type="Proteomes" id="UP000075920">
    <property type="component" value="Unassembled WGS sequence"/>
</dbReference>
<evidence type="ECO:0000313" key="1">
    <source>
        <dbReference type="EnsemblMetazoa" id="AMIN014594-PA"/>
    </source>
</evidence>
<protein>
    <submittedName>
        <fullName evidence="1">Uncharacterized protein</fullName>
    </submittedName>
</protein>
<organism evidence="1 2">
    <name type="scientific">Anopheles minimus</name>
    <dbReference type="NCBI Taxonomy" id="112268"/>
    <lineage>
        <taxon>Eukaryota</taxon>
        <taxon>Metazoa</taxon>
        <taxon>Ecdysozoa</taxon>
        <taxon>Arthropoda</taxon>
        <taxon>Hexapoda</taxon>
        <taxon>Insecta</taxon>
        <taxon>Pterygota</taxon>
        <taxon>Neoptera</taxon>
        <taxon>Endopterygota</taxon>
        <taxon>Diptera</taxon>
        <taxon>Nematocera</taxon>
        <taxon>Culicoidea</taxon>
        <taxon>Culicidae</taxon>
        <taxon>Anophelinae</taxon>
        <taxon>Anopheles</taxon>
    </lineage>
</organism>